<dbReference type="Pfam" id="PF13439">
    <property type="entry name" value="Glyco_transf_4"/>
    <property type="match status" value="1"/>
</dbReference>
<dbReference type="Gene3D" id="3.40.50.2000">
    <property type="entry name" value="Glycogen Phosphorylase B"/>
    <property type="match status" value="2"/>
</dbReference>
<gene>
    <name evidence="3" type="ORF">A2478_04780</name>
</gene>
<proteinExistence type="predicted"/>
<dbReference type="EMBL" id="MFGJ01000007">
    <property type="protein sequence ID" value="OGF31772.1"/>
    <property type="molecule type" value="Genomic_DNA"/>
</dbReference>
<feature type="domain" description="Glycosyl transferase family 1" evidence="1">
    <location>
        <begin position="179"/>
        <end position="331"/>
    </location>
</feature>
<dbReference type="PANTHER" id="PTHR45947:SF14">
    <property type="entry name" value="SLL1723 PROTEIN"/>
    <property type="match status" value="1"/>
</dbReference>
<dbReference type="AlphaFoldDB" id="A0A1F5SYP5"/>
<sequence length="360" mass="40769">MEKIKIIHVIGELSIGGAEKLLLDLARKIDKKKFELIVVSLKSGGSLMPDFESIGIRVEIIPKRFKLDWTVINRLTKFFEQEKPDIVHTHLFIGDYWGGRAALRANVPRIVSTKHDILNEGICRNLLGRGIRQKFDRTIAISKATKDFLINKEKIKPKKIAVIYNGIDIPKFYFEDSNILKNDQILFGTVGRLVPEKGHIHLIQAMSLIKKTNWHLQIVGGGPLEKKLKRFVKRKKLENNVQISGTAKDIRPMLEKFDVFVLPSISEGLSLAVIEAGVAGKLVVASSVGGVPEIIRNQATGLLYKTKNLEELVRSLSWVFDHREDCQKMATRLQAETVQRFDINKIVIQYEDLYKGLITA</sequence>
<protein>
    <recommendedName>
        <fullName evidence="5">Glycosyltransferase subfamily 4-like N-terminal domain-containing protein</fullName>
    </recommendedName>
</protein>
<dbReference type="InterPro" id="IPR050194">
    <property type="entry name" value="Glycosyltransferase_grp1"/>
</dbReference>
<dbReference type="Pfam" id="PF00534">
    <property type="entry name" value="Glycos_transf_1"/>
    <property type="match status" value="1"/>
</dbReference>
<dbReference type="InterPro" id="IPR028098">
    <property type="entry name" value="Glyco_trans_4-like_N"/>
</dbReference>
<accession>A0A1F5SYP5</accession>
<evidence type="ECO:0000313" key="3">
    <source>
        <dbReference type="EMBL" id="OGF31772.1"/>
    </source>
</evidence>
<name>A0A1F5SYP5_9BACT</name>
<evidence type="ECO:0000259" key="2">
    <source>
        <dbReference type="Pfam" id="PF13439"/>
    </source>
</evidence>
<evidence type="ECO:0000313" key="4">
    <source>
        <dbReference type="Proteomes" id="UP000179001"/>
    </source>
</evidence>
<dbReference type="PANTHER" id="PTHR45947">
    <property type="entry name" value="SULFOQUINOVOSYL TRANSFERASE SQD2"/>
    <property type="match status" value="1"/>
</dbReference>
<evidence type="ECO:0008006" key="5">
    <source>
        <dbReference type="Google" id="ProtNLM"/>
    </source>
</evidence>
<evidence type="ECO:0000259" key="1">
    <source>
        <dbReference type="Pfam" id="PF00534"/>
    </source>
</evidence>
<feature type="domain" description="Glycosyltransferase subfamily 4-like N-terminal" evidence="2">
    <location>
        <begin position="15"/>
        <end position="169"/>
    </location>
</feature>
<comment type="caution">
    <text evidence="3">The sequence shown here is derived from an EMBL/GenBank/DDBJ whole genome shotgun (WGS) entry which is preliminary data.</text>
</comment>
<dbReference type="InterPro" id="IPR001296">
    <property type="entry name" value="Glyco_trans_1"/>
</dbReference>
<organism evidence="3 4">
    <name type="scientific">Candidatus Falkowbacteria bacterium RIFOXYC2_FULL_36_12</name>
    <dbReference type="NCBI Taxonomy" id="1798002"/>
    <lineage>
        <taxon>Bacteria</taxon>
        <taxon>Candidatus Falkowiibacteriota</taxon>
    </lineage>
</organism>
<reference evidence="3 4" key="1">
    <citation type="journal article" date="2016" name="Nat. Commun.">
        <title>Thousands of microbial genomes shed light on interconnected biogeochemical processes in an aquifer system.</title>
        <authorList>
            <person name="Anantharaman K."/>
            <person name="Brown C.T."/>
            <person name="Hug L.A."/>
            <person name="Sharon I."/>
            <person name="Castelle C.J."/>
            <person name="Probst A.J."/>
            <person name="Thomas B.C."/>
            <person name="Singh A."/>
            <person name="Wilkins M.J."/>
            <person name="Karaoz U."/>
            <person name="Brodie E.L."/>
            <person name="Williams K.H."/>
            <person name="Hubbard S.S."/>
            <person name="Banfield J.F."/>
        </authorList>
    </citation>
    <scope>NUCLEOTIDE SEQUENCE [LARGE SCALE GENOMIC DNA]</scope>
</reference>
<dbReference type="GO" id="GO:0016757">
    <property type="term" value="F:glycosyltransferase activity"/>
    <property type="evidence" value="ECO:0007669"/>
    <property type="project" value="InterPro"/>
</dbReference>
<dbReference type="Proteomes" id="UP000179001">
    <property type="component" value="Unassembled WGS sequence"/>
</dbReference>
<dbReference type="SUPFAM" id="SSF53756">
    <property type="entry name" value="UDP-Glycosyltransferase/glycogen phosphorylase"/>
    <property type="match status" value="1"/>
</dbReference>
<dbReference type="STRING" id="1798002.A2478_04780"/>